<proteinExistence type="inferred from homology"/>
<dbReference type="Gene3D" id="3.20.20.150">
    <property type="entry name" value="Divalent-metal-dependent TIM barrel enzymes"/>
    <property type="match status" value="1"/>
</dbReference>
<dbReference type="HAMAP" id="MF_00697">
    <property type="entry name" value="UPF0276"/>
    <property type="match status" value="1"/>
</dbReference>
<dbReference type="Pfam" id="PF05114">
    <property type="entry name" value="MbnB_TglH_ChrH"/>
    <property type="match status" value="1"/>
</dbReference>
<evidence type="ECO:0000256" key="1">
    <source>
        <dbReference type="HAMAP-Rule" id="MF_00697"/>
    </source>
</evidence>
<dbReference type="Proteomes" id="UP000286806">
    <property type="component" value="Unassembled WGS sequence"/>
</dbReference>
<sequence length="285" mass="32709">MPHHAEQLLHPPLGFGLGLRIPHYEAILESRPAVDWFEVLSENYMVPGGKPRHYLDRIRENYPIVMHGVSLSIGSSDPLNRDYLKQLKTLTDQIEPRWISDHLCWTGVDSTNLHDLMPLPYTEEALQHVVDRVSAVQDILGCRLLLENVSSYVTYKHSEMSEWDFLREVAQRADSLLLLDINNIYVSSFNHGFDPVEYIDAIPVNRVQQFHLAGHRNQGGCIIDTHDEPVIDRVWELYEHAVRRFGAVSTMIERDDNIPPLEELLAELDRARHIAKQALTQIADA</sequence>
<comment type="caution">
    <text evidence="2">The sequence shown here is derived from an EMBL/GenBank/DDBJ whole genome shotgun (WGS) entry which is preliminary data.</text>
</comment>
<dbReference type="PANTHER" id="PTHR42194">
    <property type="entry name" value="UPF0276 PROTEIN HI_1600"/>
    <property type="match status" value="1"/>
</dbReference>
<gene>
    <name evidence="2" type="ORF">SFMTTN_1659</name>
</gene>
<dbReference type="RefSeq" id="WP_124704641.1">
    <property type="nucleotide sequence ID" value="NZ_BGOW01000014.1"/>
</dbReference>
<dbReference type="OrthoDB" id="9763101at2"/>
<keyword evidence="3" id="KW-1185">Reference proteome</keyword>
<name>A0A401JDU9_9PROT</name>
<evidence type="ECO:0000313" key="2">
    <source>
        <dbReference type="EMBL" id="GBL45848.1"/>
    </source>
</evidence>
<dbReference type="EMBL" id="BGOW01000014">
    <property type="protein sequence ID" value="GBL45848.1"/>
    <property type="molecule type" value="Genomic_DNA"/>
</dbReference>
<accession>A0A401JDU9</accession>
<protein>
    <recommendedName>
        <fullName evidence="1">UPF0276 protein SFMTTN_1659</fullName>
    </recommendedName>
</protein>
<comment type="similarity">
    <text evidence="1">Belongs to the UPF0276 family.</text>
</comment>
<organism evidence="2 3">
    <name type="scientific">Sulfuriferula multivorans</name>
    <dbReference type="NCBI Taxonomy" id="1559896"/>
    <lineage>
        <taxon>Bacteria</taxon>
        <taxon>Pseudomonadati</taxon>
        <taxon>Pseudomonadota</taxon>
        <taxon>Betaproteobacteria</taxon>
        <taxon>Nitrosomonadales</taxon>
        <taxon>Sulfuricellaceae</taxon>
        <taxon>Sulfuriferula</taxon>
    </lineage>
</organism>
<evidence type="ECO:0000313" key="3">
    <source>
        <dbReference type="Proteomes" id="UP000286806"/>
    </source>
</evidence>
<dbReference type="PANTHER" id="PTHR42194:SF1">
    <property type="entry name" value="UPF0276 PROTEIN HI_1600"/>
    <property type="match status" value="1"/>
</dbReference>
<dbReference type="NCBIfam" id="NF003818">
    <property type="entry name" value="PRK05409.1"/>
    <property type="match status" value="1"/>
</dbReference>
<dbReference type="InterPro" id="IPR007801">
    <property type="entry name" value="MbnB/TglH/ChrH"/>
</dbReference>
<dbReference type="SUPFAM" id="SSF51658">
    <property type="entry name" value="Xylose isomerase-like"/>
    <property type="match status" value="1"/>
</dbReference>
<reference evidence="2 3" key="1">
    <citation type="journal article" date="2019" name="Front. Microbiol.">
        <title>Genomes of Neutrophilic Sulfur-Oxidizing Chemolithoautotrophs Representing 9 Proteobacterial Species From 8 Genera.</title>
        <authorList>
            <person name="Watanabe T."/>
            <person name="Kojima H."/>
            <person name="Umezawa K."/>
            <person name="Hori C."/>
            <person name="Takasuka T.E."/>
            <person name="Kato Y."/>
            <person name="Fukui M."/>
        </authorList>
    </citation>
    <scope>NUCLEOTIDE SEQUENCE [LARGE SCALE GENOMIC DNA]</scope>
    <source>
        <strain evidence="2 3">TTN</strain>
    </source>
</reference>
<dbReference type="AlphaFoldDB" id="A0A401JDU9"/>
<dbReference type="InterPro" id="IPR036237">
    <property type="entry name" value="Xyl_isomerase-like_sf"/>
</dbReference>